<evidence type="ECO:0000313" key="3">
    <source>
        <dbReference type="Proteomes" id="UP000466517"/>
    </source>
</evidence>
<feature type="domain" description="IrrE N-terminal-like" evidence="1">
    <location>
        <begin position="80"/>
        <end position="175"/>
    </location>
</feature>
<reference evidence="2 3" key="1">
    <citation type="journal article" date="2019" name="Emerg. Microbes Infect.">
        <title>Comprehensive subspecies identification of 175 nontuberculous mycobacteria species based on 7547 genomic profiles.</title>
        <authorList>
            <person name="Matsumoto Y."/>
            <person name="Kinjo T."/>
            <person name="Motooka D."/>
            <person name="Nabeya D."/>
            <person name="Jung N."/>
            <person name="Uechi K."/>
            <person name="Horii T."/>
            <person name="Iida T."/>
            <person name="Fujita J."/>
            <person name="Nakamura S."/>
        </authorList>
    </citation>
    <scope>NUCLEOTIDE SEQUENCE [LARGE SCALE GENOMIC DNA]</scope>
    <source>
        <strain evidence="2 3">JCM 13574</strain>
    </source>
</reference>
<evidence type="ECO:0000259" key="1">
    <source>
        <dbReference type="Pfam" id="PF06114"/>
    </source>
</evidence>
<dbReference type="Gene3D" id="1.10.10.2910">
    <property type="match status" value="1"/>
</dbReference>
<proteinExistence type="predicted"/>
<dbReference type="Proteomes" id="UP000466517">
    <property type="component" value="Chromosome"/>
</dbReference>
<dbReference type="InterPro" id="IPR052345">
    <property type="entry name" value="Rad_response_metalloprotease"/>
</dbReference>
<name>A0A7I7XMD5_9MYCO</name>
<dbReference type="KEGG" id="mmag:MMAD_46650"/>
<dbReference type="AlphaFoldDB" id="A0A7I7XMD5"/>
<dbReference type="InterPro" id="IPR010359">
    <property type="entry name" value="IrrE_HExxH"/>
</dbReference>
<dbReference type="EMBL" id="AP022610">
    <property type="protein sequence ID" value="BBZ30370.1"/>
    <property type="molecule type" value="Genomic_DNA"/>
</dbReference>
<evidence type="ECO:0000313" key="2">
    <source>
        <dbReference type="EMBL" id="BBZ30370.1"/>
    </source>
</evidence>
<sequence>MSGGKRGQQEVEVGSVSVHKTDPAWLTNDAIASYAEQVGVKNGIYEPTGRANIDLLLRRLGGQLANAIDEESSHVRERGAFTIFVPQLTSARRDRFTIAHELGHYFLHYLHAKEQGEKSFSRGGRDRAETEANVFASALLMPAEAFKAAHRAYSGDTWKLAAHFDVSPRAAEVRAQVLELL</sequence>
<protein>
    <recommendedName>
        <fullName evidence="1">IrrE N-terminal-like domain-containing protein</fullName>
    </recommendedName>
</protein>
<organism evidence="2 3">
    <name type="scientific">Mycolicibacterium madagascariense</name>
    <dbReference type="NCBI Taxonomy" id="212765"/>
    <lineage>
        <taxon>Bacteria</taxon>
        <taxon>Bacillati</taxon>
        <taxon>Actinomycetota</taxon>
        <taxon>Actinomycetes</taxon>
        <taxon>Mycobacteriales</taxon>
        <taxon>Mycobacteriaceae</taxon>
        <taxon>Mycolicibacterium</taxon>
    </lineage>
</organism>
<dbReference type="Pfam" id="PF06114">
    <property type="entry name" value="Peptidase_M78"/>
    <property type="match status" value="1"/>
</dbReference>
<gene>
    <name evidence="2" type="ORF">MMAD_46650</name>
</gene>
<keyword evidence="3" id="KW-1185">Reference proteome</keyword>
<dbReference type="PANTHER" id="PTHR43236">
    <property type="entry name" value="ANTITOXIN HIGA1"/>
    <property type="match status" value="1"/>
</dbReference>
<dbReference type="PANTHER" id="PTHR43236:SF1">
    <property type="entry name" value="BLL7220 PROTEIN"/>
    <property type="match status" value="1"/>
</dbReference>
<accession>A0A7I7XMD5</accession>